<keyword evidence="2" id="KW-0812">Transmembrane</keyword>
<dbReference type="EMBL" id="JAKCXM010000820">
    <property type="protein sequence ID" value="KAJ0391828.1"/>
    <property type="molecule type" value="Genomic_DNA"/>
</dbReference>
<feature type="transmembrane region" description="Helical" evidence="2">
    <location>
        <begin position="88"/>
        <end position="109"/>
    </location>
</feature>
<feature type="region of interest" description="Disordered" evidence="1">
    <location>
        <begin position="17"/>
        <end position="43"/>
    </location>
</feature>
<dbReference type="AlphaFoldDB" id="A0AAD5M113"/>
<feature type="transmembrane region" description="Helical" evidence="2">
    <location>
        <begin position="60"/>
        <end position="82"/>
    </location>
</feature>
<feature type="transmembrane region" description="Helical" evidence="2">
    <location>
        <begin position="163"/>
        <end position="186"/>
    </location>
</feature>
<evidence type="ECO:0000256" key="2">
    <source>
        <dbReference type="SAM" id="Phobius"/>
    </source>
</evidence>
<organism evidence="3 4">
    <name type="scientific">Pythium insidiosum</name>
    <name type="common">Pythiosis disease agent</name>
    <dbReference type="NCBI Taxonomy" id="114742"/>
    <lineage>
        <taxon>Eukaryota</taxon>
        <taxon>Sar</taxon>
        <taxon>Stramenopiles</taxon>
        <taxon>Oomycota</taxon>
        <taxon>Peronosporomycetes</taxon>
        <taxon>Pythiales</taxon>
        <taxon>Pythiaceae</taxon>
        <taxon>Pythium</taxon>
    </lineage>
</organism>
<keyword evidence="2" id="KW-1133">Transmembrane helix</keyword>
<dbReference type="Proteomes" id="UP001209570">
    <property type="component" value="Unassembled WGS sequence"/>
</dbReference>
<protein>
    <submittedName>
        <fullName evidence="3">Uncharacterized protein</fullName>
    </submittedName>
</protein>
<accession>A0AAD5M113</accession>
<sequence length="221" mass="24344">MMPVTRRELVLPAVRASSLSPTKTKSDKDGASPSAAPPQAPGGAGRRGVDAFLHLANTFYALRMVLVTLFSYILFVALGLYIGDKSWMVSWVTVGSINFLLIVSALPAVQLYSVEDIAQSSSGGAPLQRLTSFSILRSHAEEIETRLKPFRLRRSGVLRIGEVLVILQIFSLGLLFFTIVWLMYFFSFDLVQELLTTRQVLAFLAALCLILQTGSFDKLRA</sequence>
<name>A0AAD5M113_PYTIN</name>
<comment type="caution">
    <text evidence="3">The sequence shown here is derived from an EMBL/GenBank/DDBJ whole genome shotgun (WGS) entry which is preliminary data.</text>
</comment>
<evidence type="ECO:0000313" key="3">
    <source>
        <dbReference type="EMBL" id="KAJ0391828.1"/>
    </source>
</evidence>
<keyword evidence="4" id="KW-1185">Reference proteome</keyword>
<feature type="transmembrane region" description="Helical" evidence="2">
    <location>
        <begin position="198"/>
        <end position="216"/>
    </location>
</feature>
<proteinExistence type="predicted"/>
<reference evidence="3" key="1">
    <citation type="submission" date="2021-12" db="EMBL/GenBank/DDBJ databases">
        <title>Prjna785345.</title>
        <authorList>
            <person name="Rujirawat T."/>
            <person name="Krajaejun T."/>
        </authorList>
    </citation>
    <scope>NUCLEOTIDE SEQUENCE</scope>
    <source>
        <strain evidence="3">Pi057C3</strain>
    </source>
</reference>
<gene>
    <name evidence="3" type="ORF">P43SY_010830</name>
</gene>
<evidence type="ECO:0000313" key="4">
    <source>
        <dbReference type="Proteomes" id="UP001209570"/>
    </source>
</evidence>
<keyword evidence="2" id="KW-0472">Membrane</keyword>
<evidence type="ECO:0000256" key="1">
    <source>
        <dbReference type="SAM" id="MobiDB-lite"/>
    </source>
</evidence>